<dbReference type="AlphaFoldDB" id="A0ABD3QIN7"/>
<feature type="region of interest" description="Disordered" evidence="1">
    <location>
        <begin position="57"/>
        <end position="89"/>
    </location>
</feature>
<reference evidence="4 5" key="1">
    <citation type="submission" date="2024-10" db="EMBL/GenBank/DDBJ databases">
        <title>Updated reference genomes for cyclostephanoid diatoms.</title>
        <authorList>
            <person name="Roberts W.R."/>
            <person name="Alverson A.J."/>
        </authorList>
    </citation>
    <scope>NUCLEOTIDE SEQUENCE [LARGE SCALE GENOMIC DNA]</scope>
    <source>
        <strain evidence="4 5">AJA010-31</strain>
    </source>
</reference>
<evidence type="ECO:0000256" key="3">
    <source>
        <dbReference type="SAM" id="SignalP"/>
    </source>
</evidence>
<keyword evidence="2" id="KW-1133">Transmembrane helix</keyword>
<accession>A0ABD3QIN7</accession>
<keyword evidence="3" id="KW-0732">Signal</keyword>
<evidence type="ECO:0000313" key="4">
    <source>
        <dbReference type="EMBL" id="KAL3799837.1"/>
    </source>
</evidence>
<proteinExistence type="predicted"/>
<evidence type="ECO:0000256" key="2">
    <source>
        <dbReference type="SAM" id="Phobius"/>
    </source>
</evidence>
<sequence length="153" mass="16926">MITPHRLIGAFVLLILSCLPHVQSFSNHRISRATINSLPAPLPTSLRNKMITCAMNSDDDGWGDGDSPSESVESASVTERNAKSKELEMLQNDLSAKRADTLKSASASSNSSEERDLFIPIFTLVSVIGFTGLYGYEMLRLYSRGELYLPWEQ</sequence>
<dbReference type="Proteomes" id="UP001530400">
    <property type="component" value="Unassembled WGS sequence"/>
</dbReference>
<keyword evidence="5" id="KW-1185">Reference proteome</keyword>
<protein>
    <submittedName>
        <fullName evidence="4">Uncharacterized protein</fullName>
    </submittedName>
</protein>
<feature type="transmembrane region" description="Helical" evidence="2">
    <location>
        <begin position="117"/>
        <end position="136"/>
    </location>
</feature>
<feature type="compositionally biased region" description="Polar residues" evidence="1">
    <location>
        <begin position="68"/>
        <end position="79"/>
    </location>
</feature>
<comment type="caution">
    <text evidence="4">The sequence shown here is derived from an EMBL/GenBank/DDBJ whole genome shotgun (WGS) entry which is preliminary data.</text>
</comment>
<evidence type="ECO:0000256" key="1">
    <source>
        <dbReference type="SAM" id="MobiDB-lite"/>
    </source>
</evidence>
<evidence type="ECO:0000313" key="5">
    <source>
        <dbReference type="Proteomes" id="UP001530400"/>
    </source>
</evidence>
<name>A0ABD3QIN7_9STRA</name>
<keyword evidence="2" id="KW-0472">Membrane</keyword>
<feature type="signal peptide" evidence="3">
    <location>
        <begin position="1"/>
        <end position="24"/>
    </location>
</feature>
<organism evidence="4 5">
    <name type="scientific">Cyclotella atomus</name>
    <dbReference type="NCBI Taxonomy" id="382360"/>
    <lineage>
        <taxon>Eukaryota</taxon>
        <taxon>Sar</taxon>
        <taxon>Stramenopiles</taxon>
        <taxon>Ochrophyta</taxon>
        <taxon>Bacillariophyta</taxon>
        <taxon>Coscinodiscophyceae</taxon>
        <taxon>Thalassiosirophycidae</taxon>
        <taxon>Stephanodiscales</taxon>
        <taxon>Stephanodiscaceae</taxon>
        <taxon>Cyclotella</taxon>
    </lineage>
</organism>
<keyword evidence="2" id="KW-0812">Transmembrane</keyword>
<dbReference type="EMBL" id="JALLPJ020000175">
    <property type="protein sequence ID" value="KAL3799837.1"/>
    <property type="molecule type" value="Genomic_DNA"/>
</dbReference>
<feature type="chain" id="PRO_5044789984" evidence="3">
    <location>
        <begin position="25"/>
        <end position="153"/>
    </location>
</feature>
<dbReference type="PROSITE" id="PS51257">
    <property type="entry name" value="PROKAR_LIPOPROTEIN"/>
    <property type="match status" value="1"/>
</dbReference>
<gene>
    <name evidence="4" type="ORF">ACHAWO_009958</name>
</gene>